<accession>A3ZT03</accession>
<comment type="caution">
    <text evidence="1">The sequence shown here is derived from an EMBL/GenBank/DDBJ whole genome shotgun (WGS) entry which is preliminary data.</text>
</comment>
<dbReference type="STRING" id="314230.DSM3645_11307"/>
<reference evidence="1 2" key="1">
    <citation type="submission" date="2006-02" db="EMBL/GenBank/DDBJ databases">
        <authorList>
            <person name="Amann R."/>
            <person name="Ferriera S."/>
            <person name="Johnson J."/>
            <person name="Kravitz S."/>
            <person name="Halpern A."/>
            <person name="Remington K."/>
            <person name="Beeson K."/>
            <person name="Tran B."/>
            <person name="Rogers Y.-H."/>
            <person name="Friedman R."/>
            <person name="Venter J.C."/>
        </authorList>
    </citation>
    <scope>NUCLEOTIDE SEQUENCE [LARGE SCALE GENOMIC DNA]</scope>
    <source>
        <strain evidence="1 2">DSM 3645</strain>
    </source>
</reference>
<dbReference type="AlphaFoldDB" id="A3ZT03"/>
<name>A3ZT03_9BACT</name>
<proteinExistence type="predicted"/>
<dbReference type="EMBL" id="AANZ01000009">
    <property type="protein sequence ID" value="EAQ80429.1"/>
    <property type="molecule type" value="Genomic_DNA"/>
</dbReference>
<gene>
    <name evidence="1" type="ORF">DSM3645_11307</name>
</gene>
<sequence>MGRSDQFPLQAAEPNSATASAVCNESQAFRYLRFTLQSEERRGGSQETLRLRWVLRIGMGAATNRRDRPCAA</sequence>
<evidence type="ECO:0000313" key="1">
    <source>
        <dbReference type="EMBL" id="EAQ80429.1"/>
    </source>
</evidence>
<protein>
    <submittedName>
        <fullName evidence="1">Uncharacterized protein</fullName>
    </submittedName>
</protein>
<organism evidence="1 2">
    <name type="scientific">Blastopirellula marina DSM 3645</name>
    <dbReference type="NCBI Taxonomy" id="314230"/>
    <lineage>
        <taxon>Bacteria</taxon>
        <taxon>Pseudomonadati</taxon>
        <taxon>Planctomycetota</taxon>
        <taxon>Planctomycetia</taxon>
        <taxon>Pirellulales</taxon>
        <taxon>Pirellulaceae</taxon>
        <taxon>Blastopirellula</taxon>
    </lineage>
</organism>
<dbReference type="HOGENOM" id="CLU_2714297_0_0_0"/>
<evidence type="ECO:0000313" key="2">
    <source>
        <dbReference type="Proteomes" id="UP000004358"/>
    </source>
</evidence>
<dbReference type="Proteomes" id="UP000004358">
    <property type="component" value="Unassembled WGS sequence"/>
</dbReference>